<dbReference type="SUPFAM" id="SSF53383">
    <property type="entry name" value="PLP-dependent transferases"/>
    <property type="match status" value="1"/>
</dbReference>
<dbReference type="InterPro" id="IPR015421">
    <property type="entry name" value="PyrdxlP-dep_Trfase_major"/>
</dbReference>
<gene>
    <name evidence="1" type="ORF">METZ01_LOCUS462200</name>
</gene>
<evidence type="ECO:0000313" key="1">
    <source>
        <dbReference type="EMBL" id="SVE09346.1"/>
    </source>
</evidence>
<dbReference type="AlphaFoldDB" id="A0A383AN64"/>
<dbReference type="PANTHER" id="PTHR30244:SF34">
    <property type="entry name" value="DTDP-4-AMINO-4,6-DIDEOXYGALACTOSE TRANSAMINASE"/>
    <property type="match status" value="1"/>
</dbReference>
<name>A0A383AN64_9ZZZZ</name>
<reference evidence="1" key="1">
    <citation type="submission" date="2018-05" db="EMBL/GenBank/DDBJ databases">
        <authorList>
            <person name="Lanie J.A."/>
            <person name="Ng W.-L."/>
            <person name="Kazmierczak K.M."/>
            <person name="Andrzejewski T.M."/>
            <person name="Davidsen T.M."/>
            <person name="Wayne K.J."/>
            <person name="Tettelin H."/>
            <person name="Glass J.I."/>
            <person name="Rusch D."/>
            <person name="Podicherti R."/>
            <person name="Tsui H.-C.T."/>
            <person name="Winkler M.E."/>
        </authorList>
    </citation>
    <scope>NUCLEOTIDE SEQUENCE</scope>
</reference>
<dbReference type="GO" id="GO:0008483">
    <property type="term" value="F:transaminase activity"/>
    <property type="evidence" value="ECO:0007669"/>
    <property type="project" value="TreeGrafter"/>
</dbReference>
<accession>A0A383AN64</accession>
<evidence type="ECO:0008006" key="2">
    <source>
        <dbReference type="Google" id="ProtNLM"/>
    </source>
</evidence>
<organism evidence="1">
    <name type="scientific">marine metagenome</name>
    <dbReference type="NCBI Taxonomy" id="408172"/>
    <lineage>
        <taxon>unclassified sequences</taxon>
        <taxon>metagenomes</taxon>
        <taxon>ecological metagenomes</taxon>
    </lineage>
</organism>
<dbReference type="Gene3D" id="3.40.640.10">
    <property type="entry name" value="Type I PLP-dependent aspartate aminotransferase-like (Major domain)"/>
    <property type="match status" value="1"/>
</dbReference>
<protein>
    <recommendedName>
        <fullName evidence="2">Aminotransferase DegT</fullName>
    </recommendedName>
</protein>
<dbReference type="InterPro" id="IPR000653">
    <property type="entry name" value="DegT/StrS_aminotransferase"/>
</dbReference>
<dbReference type="Pfam" id="PF01041">
    <property type="entry name" value="DegT_DnrJ_EryC1"/>
    <property type="match status" value="1"/>
</dbReference>
<dbReference type="PANTHER" id="PTHR30244">
    <property type="entry name" value="TRANSAMINASE"/>
    <property type="match status" value="1"/>
</dbReference>
<dbReference type="InterPro" id="IPR015422">
    <property type="entry name" value="PyrdxlP-dep_Trfase_small"/>
</dbReference>
<dbReference type="GO" id="GO:0030170">
    <property type="term" value="F:pyridoxal phosphate binding"/>
    <property type="evidence" value="ECO:0007669"/>
    <property type="project" value="TreeGrafter"/>
</dbReference>
<dbReference type="EMBL" id="UINC01193635">
    <property type="protein sequence ID" value="SVE09346.1"/>
    <property type="molecule type" value="Genomic_DNA"/>
</dbReference>
<proteinExistence type="predicted"/>
<sequence>MPVDADPILEFARERGIQVIEDAAEAIGLDYKDRPCGSLGEMSIVSFYPNKHVTTGEGGMVLTDDDELATLCRGFRDHCFQAKKRFFHERIGWNFRMTNLQAAVGLAQLERLDESVTLKRAMGARYTKGLEGCATLQLPLAETAYAKNVYWVYGVVLRDECPLDAAAVMPKLGENKIGSRPFFYPMHKQPVFHDMGLFRDESHPNAERLAERGFYVPGGLTLTEEEIDRVAEVLRGVLES</sequence>
<dbReference type="InterPro" id="IPR015424">
    <property type="entry name" value="PyrdxlP-dep_Trfase"/>
</dbReference>
<dbReference type="GO" id="GO:0000271">
    <property type="term" value="P:polysaccharide biosynthetic process"/>
    <property type="evidence" value="ECO:0007669"/>
    <property type="project" value="TreeGrafter"/>
</dbReference>
<dbReference type="Gene3D" id="3.90.1150.10">
    <property type="entry name" value="Aspartate Aminotransferase, domain 1"/>
    <property type="match status" value="1"/>
</dbReference>